<evidence type="ECO:0000256" key="6">
    <source>
        <dbReference type="ARBA" id="ARBA00023157"/>
    </source>
</evidence>
<dbReference type="GO" id="GO:0006508">
    <property type="term" value="P:proteolysis"/>
    <property type="evidence" value="ECO:0007669"/>
    <property type="project" value="UniProtKB-KW"/>
</dbReference>
<accession>A0AAV2RFW3</accession>
<reference evidence="9 10" key="1">
    <citation type="submission" date="2024-05" db="EMBL/GenBank/DDBJ databases">
        <authorList>
            <person name="Wallberg A."/>
        </authorList>
    </citation>
    <scope>NUCLEOTIDE SEQUENCE [LARGE SCALE GENOMIC DNA]</scope>
</reference>
<keyword evidence="10" id="KW-1185">Reference proteome</keyword>
<dbReference type="InterPro" id="IPR038765">
    <property type="entry name" value="Papain-like_cys_pep_sf"/>
</dbReference>
<dbReference type="InterPro" id="IPR013201">
    <property type="entry name" value="Prot_inhib_I29"/>
</dbReference>
<dbReference type="InterPro" id="IPR013128">
    <property type="entry name" value="Peptidase_C1A"/>
</dbReference>
<proteinExistence type="inferred from homology"/>
<dbReference type="PROSITE" id="PS00139">
    <property type="entry name" value="THIOL_PROTEASE_CYS"/>
    <property type="match status" value="1"/>
</dbReference>
<evidence type="ECO:0000256" key="1">
    <source>
        <dbReference type="ARBA" id="ARBA00008455"/>
    </source>
</evidence>
<feature type="domain" description="Peptidase C1A papain C-terminal" evidence="7">
    <location>
        <begin position="171"/>
        <end position="392"/>
    </location>
</feature>
<keyword evidence="6" id="KW-1015">Disulfide bond</keyword>
<comment type="caution">
    <text evidence="9">The sequence shown here is derived from an EMBL/GenBank/DDBJ whole genome shotgun (WGS) entry which is preliminary data.</text>
</comment>
<keyword evidence="5" id="KW-0865">Zymogen</keyword>
<dbReference type="InterPro" id="IPR000668">
    <property type="entry name" value="Peptidase_C1A_C"/>
</dbReference>
<evidence type="ECO:0000256" key="4">
    <source>
        <dbReference type="ARBA" id="ARBA00022807"/>
    </source>
</evidence>
<dbReference type="EMBL" id="CAXKWB010021645">
    <property type="protein sequence ID" value="CAL4123327.1"/>
    <property type="molecule type" value="Genomic_DNA"/>
</dbReference>
<dbReference type="InterPro" id="IPR039417">
    <property type="entry name" value="Peptidase_C1A_papain-like"/>
</dbReference>
<dbReference type="InterPro" id="IPR000169">
    <property type="entry name" value="Pept_cys_AS"/>
</dbReference>
<keyword evidence="2" id="KW-0645">Protease</keyword>
<dbReference type="Pfam" id="PF08246">
    <property type="entry name" value="Inhibitor_I29"/>
    <property type="match status" value="1"/>
</dbReference>
<dbReference type="Gene3D" id="3.90.70.10">
    <property type="entry name" value="Cysteine proteinases"/>
    <property type="match status" value="1"/>
</dbReference>
<evidence type="ECO:0000313" key="10">
    <source>
        <dbReference type="Proteomes" id="UP001497623"/>
    </source>
</evidence>
<dbReference type="SUPFAM" id="SSF54001">
    <property type="entry name" value="Cysteine proteinases"/>
    <property type="match status" value="1"/>
</dbReference>
<sequence length="398" mass="45037">MPLETLPGRPHCNRGRRCCHPGPVPSAEQCNNEYGWCIDTGDVCNGTAETFYNSINDHCNCCIPAILSVDDFISKFDKKYENEEEAKKRIKIFQDNVEDMKYHNWLFEYGKSSYMMGVDEYSDMTYDEVISSLTGDMSDLTIADENNVTGNFKQATESYPYWYIPKNIGEEPESMDYRKLRAINRIRNQKRCGSCWAFSAVSSIESQIFLTNGRLVKLSEQYLVDCSKGYAFPNKEGRTGCAGGWKQRAIRYVGNNGIAFRKKYPYTAVGGGLCNEGAPKTSYQVTGIQRVNPGKDAELLNALVNRGPVAVSIFVTKNFRKYKRGVLDDELCNTTKRINHAVVLVGYGNEKGKDYWLIRNSWGKSWGEKGYIKLARTVENHCRISQFAHIPVVEVAAT</sequence>
<keyword evidence="4" id="KW-0788">Thiol protease</keyword>
<dbReference type="AlphaFoldDB" id="A0AAV2RFW3"/>
<evidence type="ECO:0000259" key="8">
    <source>
        <dbReference type="SMART" id="SM00848"/>
    </source>
</evidence>
<dbReference type="InterPro" id="IPR025661">
    <property type="entry name" value="Pept_asp_AS"/>
</dbReference>
<evidence type="ECO:0000256" key="5">
    <source>
        <dbReference type="ARBA" id="ARBA00023145"/>
    </source>
</evidence>
<dbReference type="PANTHER" id="PTHR12411">
    <property type="entry name" value="CYSTEINE PROTEASE FAMILY C1-RELATED"/>
    <property type="match status" value="1"/>
</dbReference>
<dbReference type="GO" id="GO:0008234">
    <property type="term" value="F:cysteine-type peptidase activity"/>
    <property type="evidence" value="ECO:0007669"/>
    <property type="project" value="UniProtKB-KW"/>
</dbReference>
<dbReference type="InterPro" id="IPR025660">
    <property type="entry name" value="Pept_his_AS"/>
</dbReference>
<evidence type="ECO:0000259" key="7">
    <source>
        <dbReference type="SMART" id="SM00645"/>
    </source>
</evidence>
<dbReference type="FunFam" id="3.90.70.10:FF:000332">
    <property type="entry name" value="Cathepsin L1"/>
    <property type="match status" value="1"/>
</dbReference>
<dbReference type="SMART" id="SM00645">
    <property type="entry name" value="Pept_C1"/>
    <property type="match status" value="1"/>
</dbReference>
<protein>
    <submittedName>
        <fullName evidence="9">Uncharacterized protein</fullName>
    </submittedName>
</protein>
<name>A0AAV2RFW3_MEGNR</name>
<evidence type="ECO:0000256" key="3">
    <source>
        <dbReference type="ARBA" id="ARBA00022801"/>
    </source>
</evidence>
<keyword evidence="3" id="KW-0378">Hydrolase</keyword>
<organism evidence="9 10">
    <name type="scientific">Meganyctiphanes norvegica</name>
    <name type="common">Northern krill</name>
    <name type="synonym">Thysanopoda norvegica</name>
    <dbReference type="NCBI Taxonomy" id="48144"/>
    <lineage>
        <taxon>Eukaryota</taxon>
        <taxon>Metazoa</taxon>
        <taxon>Ecdysozoa</taxon>
        <taxon>Arthropoda</taxon>
        <taxon>Crustacea</taxon>
        <taxon>Multicrustacea</taxon>
        <taxon>Malacostraca</taxon>
        <taxon>Eumalacostraca</taxon>
        <taxon>Eucarida</taxon>
        <taxon>Euphausiacea</taxon>
        <taxon>Euphausiidae</taxon>
        <taxon>Meganyctiphanes</taxon>
    </lineage>
</organism>
<dbReference type="CDD" id="cd02248">
    <property type="entry name" value="Peptidase_C1A"/>
    <property type="match status" value="1"/>
</dbReference>
<evidence type="ECO:0000313" key="9">
    <source>
        <dbReference type="EMBL" id="CAL4123327.1"/>
    </source>
</evidence>
<comment type="similarity">
    <text evidence="1">Belongs to the peptidase C1 family.</text>
</comment>
<gene>
    <name evidence="9" type="ORF">MNOR_LOCUS23993</name>
</gene>
<dbReference type="PROSITE" id="PS00640">
    <property type="entry name" value="THIOL_PROTEASE_ASN"/>
    <property type="match status" value="1"/>
</dbReference>
<evidence type="ECO:0000256" key="2">
    <source>
        <dbReference type="ARBA" id="ARBA00022670"/>
    </source>
</evidence>
<dbReference type="PRINTS" id="PR00705">
    <property type="entry name" value="PAPAIN"/>
</dbReference>
<dbReference type="Pfam" id="PF00112">
    <property type="entry name" value="Peptidase_C1"/>
    <property type="match status" value="1"/>
</dbReference>
<dbReference type="Proteomes" id="UP001497623">
    <property type="component" value="Unassembled WGS sequence"/>
</dbReference>
<dbReference type="SMART" id="SM00848">
    <property type="entry name" value="Inhibitor_I29"/>
    <property type="match status" value="1"/>
</dbReference>
<dbReference type="PROSITE" id="PS00639">
    <property type="entry name" value="THIOL_PROTEASE_HIS"/>
    <property type="match status" value="1"/>
</dbReference>
<feature type="domain" description="Cathepsin propeptide inhibitor" evidence="8">
    <location>
        <begin position="70"/>
        <end position="129"/>
    </location>
</feature>